<dbReference type="Proteomes" id="UP000019226">
    <property type="component" value="Chromosome"/>
</dbReference>
<sequence length="389" mass="42038">MVNKPLARARLVTQGVATPIDVGVDAGTPEHAQAIAARFGATQGQDFPGAISSLAYRMGTAGAVNAVDAVNAVREAFNTGLIVRGYPMRGTVFVTAAKDLAWITQLCGVQNLKSMERNRPNLGLDNSHVDQAAEIVHETAGARGATRAELFKAFEAAGIPMGPGNGYHLVRSMLHAGTVVYGPIAEESTRVENHVMLAKDWLPAGTDLEGTFNGDQHAAITELLRRYLDSHGPATLRDFAWWSKLPLGKIRKAFADIASNYVSWHAVTGAPGSTAPGEELWVREDALELIAEHEKDANKPSLLAAFDEIILGYQDRMYIVPEDHHAALVPGNNGVFRQAVYASGEVVGFWKRQGAASKRKLVIEEFKPLSTTRAKQVQTRFKAYPFASA</sequence>
<organism evidence="1 2">
    <name type="scientific">Corynebacterium casei LMG S-19264</name>
    <dbReference type="NCBI Taxonomy" id="1285583"/>
    <lineage>
        <taxon>Bacteria</taxon>
        <taxon>Bacillati</taxon>
        <taxon>Actinomycetota</taxon>
        <taxon>Actinomycetes</taxon>
        <taxon>Mycobacteriales</taxon>
        <taxon>Corynebacteriaceae</taxon>
        <taxon>Corynebacterium</taxon>
    </lineage>
</organism>
<keyword evidence="2" id="KW-1185">Reference proteome</keyword>
<protein>
    <recommendedName>
        <fullName evidence="3">Winged helix DNA-binding domain-containing protein</fullName>
    </recommendedName>
</protein>
<dbReference type="PANTHER" id="PTHR38479:SF2">
    <property type="entry name" value="WINGED HELIX DNA-BINDING DOMAIN-CONTAINING PROTEIN"/>
    <property type="match status" value="1"/>
</dbReference>
<dbReference type="PANTHER" id="PTHR38479">
    <property type="entry name" value="LMO0824 PROTEIN"/>
    <property type="match status" value="1"/>
</dbReference>
<evidence type="ECO:0000313" key="2">
    <source>
        <dbReference type="Proteomes" id="UP000019226"/>
    </source>
</evidence>
<accession>A0ABM5PQR0</accession>
<reference evidence="2" key="1">
    <citation type="submission" date="2013-02" db="EMBL/GenBank/DDBJ databases">
        <title>The complete genome sequence of Corynebacterium casei LMG S-19264 (=DSM 44701).</title>
        <authorList>
            <person name="Ruckert C."/>
            <person name="Albersmeier A."/>
            <person name="Kalinowski J."/>
        </authorList>
    </citation>
    <scope>NUCLEOTIDE SEQUENCE [LARGE SCALE GENOMIC DNA]</scope>
    <source>
        <strain evidence="2">LMG S-19264</strain>
    </source>
</reference>
<dbReference type="RefSeq" id="WP_025387643.1">
    <property type="nucleotide sequence ID" value="NZ_CP004350.1"/>
</dbReference>
<gene>
    <name evidence="1" type="ORF">CCASEI_08140</name>
</gene>
<evidence type="ECO:0008006" key="3">
    <source>
        <dbReference type="Google" id="ProtNLM"/>
    </source>
</evidence>
<name>A0ABM5PQR0_9CORY</name>
<dbReference type="InterPro" id="IPR009351">
    <property type="entry name" value="AlkZ-like"/>
</dbReference>
<proteinExistence type="predicted"/>
<dbReference type="GeneID" id="82877766"/>
<dbReference type="Pfam" id="PF06224">
    <property type="entry name" value="AlkZ-like"/>
    <property type="match status" value="1"/>
</dbReference>
<evidence type="ECO:0000313" key="1">
    <source>
        <dbReference type="EMBL" id="AHI20193.1"/>
    </source>
</evidence>
<dbReference type="EMBL" id="CP004350">
    <property type="protein sequence ID" value="AHI20193.1"/>
    <property type="molecule type" value="Genomic_DNA"/>
</dbReference>